<keyword evidence="3" id="KW-0143">Chaperone</keyword>
<feature type="compositionally biased region" description="Basic and acidic residues" evidence="5">
    <location>
        <begin position="524"/>
        <end position="535"/>
    </location>
</feature>
<protein>
    <submittedName>
        <fullName evidence="6">Hsp70 family protein</fullName>
    </submittedName>
</protein>
<reference evidence="6 7" key="1">
    <citation type="submission" date="2021-07" db="EMBL/GenBank/DDBJ databases">
        <title>Sequencing Streptomyces halstedii LGO-A4 genome an citrus endophytic actinomycete.</title>
        <authorList>
            <person name="Samborskyy M."/>
            <person name="Scott N."/>
            <person name="Deglau R."/>
            <person name="Dickens S."/>
            <person name="Oliveira L.G."/>
        </authorList>
    </citation>
    <scope>NUCLEOTIDE SEQUENCE [LARGE SCALE GENOMIC DNA]</scope>
    <source>
        <strain evidence="6 7">LGO-A4</strain>
    </source>
</reference>
<keyword evidence="2 4" id="KW-0067">ATP-binding</keyword>
<dbReference type="SUPFAM" id="SSF100920">
    <property type="entry name" value="Heat shock protein 70kD (HSP70), peptide-binding domain"/>
    <property type="match status" value="1"/>
</dbReference>
<comment type="similarity">
    <text evidence="4">Belongs to the heat shock protein 70 family.</text>
</comment>
<dbReference type="InterPro" id="IPR043129">
    <property type="entry name" value="ATPase_NBD"/>
</dbReference>
<evidence type="ECO:0000256" key="5">
    <source>
        <dbReference type="SAM" id="MobiDB-lite"/>
    </source>
</evidence>
<dbReference type="InterPro" id="IPR013126">
    <property type="entry name" value="Hsp_70_fam"/>
</dbReference>
<dbReference type="Pfam" id="PF00012">
    <property type="entry name" value="HSP70"/>
    <property type="match status" value="1"/>
</dbReference>
<dbReference type="Gene3D" id="3.30.420.40">
    <property type="match status" value="2"/>
</dbReference>
<dbReference type="PRINTS" id="PR00301">
    <property type="entry name" value="HEATSHOCK70"/>
</dbReference>
<evidence type="ECO:0000256" key="2">
    <source>
        <dbReference type="ARBA" id="ARBA00022840"/>
    </source>
</evidence>
<accession>A0ABS6TZX9</accession>
<organism evidence="6 7">
    <name type="scientific">Streptomyces halstedii</name>
    <dbReference type="NCBI Taxonomy" id="1944"/>
    <lineage>
        <taxon>Bacteria</taxon>
        <taxon>Bacillati</taxon>
        <taxon>Actinomycetota</taxon>
        <taxon>Actinomycetes</taxon>
        <taxon>Kitasatosporales</taxon>
        <taxon>Streptomycetaceae</taxon>
        <taxon>Streptomyces</taxon>
    </lineage>
</organism>
<dbReference type="Gene3D" id="3.90.640.10">
    <property type="entry name" value="Actin, Chain A, domain 4"/>
    <property type="match status" value="1"/>
</dbReference>
<gene>
    <name evidence="6" type="ORF">STHAL_30845</name>
</gene>
<evidence type="ECO:0000256" key="1">
    <source>
        <dbReference type="ARBA" id="ARBA00022741"/>
    </source>
</evidence>
<keyword evidence="1 4" id="KW-0547">Nucleotide-binding</keyword>
<evidence type="ECO:0000256" key="4">
    <source>
        <dbReference type="RuleBase" id="RU003322"/>
    </source>
</evidence>
<dbReference type="SUPFAM" id="SSF53067">
    <property type="entry name" value="Actin-like ATPase domain"/>
    <property type="match status" value="2"/>
</dbReference>
<evidence type="ECO:0000313" key="7">
    <source>
        <dbReference type="Proteomes" id="UP000735541"/>
    </source>
</evidence>
<proteinExistence type="inferred from homology"/>
<dbReference type="RefSeq" id="WP_228873533.1">
    <property type="nucleotide sequence ID" value="NZ_JAHUVW010000003.1"/>
</dbReference>
<dbReference type="Proteomes" id="UP000735541">
    <property type="component" value="Unassembled WGS sequence"/>
</dbReference>
<evidence type="ECO:0000313" key="6">
    <source>
        <dbReference type="EMBL" id="MBV7673848.1"/>
    </source>
</evidence>
<keyword evidence="7" id="KW-1185">Reference proteome</keyword>
<sequence>MTFGIDFGTSNSVVARSDGLSSEIVPVDGGNVPAQWRLPEFEDLFPSVLGIRELQRTLCFGWTAKTSSTVPIDAVKRMLGTRSAGTELADTDSPLLDEHHVWLGGQPFRSTAAAAALFSQMKEAAQRAFLDLSEAVITVPANATGGARYRTRAAARLAGINVKALLNEPTAAAISYANEIDIAGNLLIFDWGGGTIDVTLLDYDGKYFEELSSRGIAALGGLEFDEALARIVLEKLGEIPEKMSRGERDRWRRVVELTKISLSRRDVSEVPLDIPELGKSLKISRTEYTAAVAPLIERAMEPLAQCLQDTGVTPAGVDAVLMIGGTSQIPEARDAVASIFGADRIIPPELCNPMTAVARGAAIYSAALDDPGHKDRFSLVTNYDLGTAFDAGPRKGFQPVIRRNRTLAATGECRFLPSRPMASSVTVEIVEGENGYPADSDRAFPLASLGVRLPKPEQDPEQNALLVRFIYDHSGILAVKVTHESTQRLLFSGEIESFGEDGTPLQEGLQSELIRLLSLADTPLIERDERPKEPNDAEEEGESPRIDSGLTVNGVPQAAV</sequence>
<evidence type="ECO:0000256" key="3">
    <source>
        <dbReference type="ARBA" id="ARBA00023186"/>
    </source>
</evidence>
<dbReference type="PANTHER" id="PTHR19375">
    <property type="entry name" value="HEAT SHOCK PROTEIN 70KDA"/>
    <property type="match status" value="1"/>
</dbReference>
<dbReference type="Gene3D" id="2.60.34.10">
    <property type="entry name" value="Substrate Binding Domain Of DNAk, Chain A, domain 1"/>
    <property type="match status" value="1"/>
</dbReference>
<feature type="region of interest" description="Disordered" evidence="5">
    <location>
        <begin position="524"/>
        <end position="560"/>
    </location>
</feature>
<dbReference type="InterPro" id="IPR029047">
    <property type="entry name" value="HSP70_peptide-bd_sf"/>
</dbReference>
<dbReference type="EMBL" id="JAHUVW010000003">
    <property type="protein sequence ID" value="MBV7673848.1"/>
    <property type="molecule type" value="Genomic_DNA"/>
</dbReference>
<comment type="caution">
    <text evidence="6">The sequence shown here is derived from an EMBL/GenBank/DDBJ whole genome shotgun (WGS) entry which is preliminary data.</text>
</comment>
<name>A0ABS6TZX9_STRHA</name>